<evidence type="ECO:0008006" key="3">
    <source>
        <dbReference type="Google" id="ProtNLM"/>
    </source>
</evidence>
<dbReference type="PANTHER" id="PTHR19446">
    <property type="entry name" value="REVERSE TRANSCRIPTASES"/>
    <property type="match status" value="1"/>
</dbReference>
<gene>
    <name evidence="1" type="primary">Necator_chrII.g5866</name>
    <name evidence="1" type="ORF">RB195_018073</name>
</gene>
<dbReference type="Proteomes" id="UP001303046">
    <property type="component" value="Unassembled WGS sequence"/>
</dbReference>
<evidence type="ECO:0000313" key="2">
    <source>
        <dbReference type="Proteomes" id="UP001303046"/>
    </source>
</evidence>
<organism evidence="1 2">
    <name type="scientific">Necator americanus</name>
    <name type="common">Human hookworm</name>
    <dbReference type="NCBI Taxonomy" id="51031"/>
    <lineage>
        <taxon>Eukaryota</taxon>
        <taxon>Metazoa</taxon>
        <taxon>Ecdysozoa</taxon>
        <taxon>Nematoda</taxon>
        <taxon>Chromadorea</taxon>
        <taxon>Rhabditida</taxon>
        <taxon>Rhabditina</taxon>
        <taxon>Rhabditomorpha</taxon>
        <taxon>Strongyloidea</taxon>
        <taxon>Ancylostomatidae</taxon>
        <taxon>Bunostominae</taxon>
        <taxon>Necator</taxon>
    </lineage>
</organism>
<name>A0ABR1C820_NECAM</name>
<sequence>MSSQGFSRPKYGMHSCREEINVLKQLKTCKSVLLYKKGDPHDAGNYRLICLLSVMYKLFTKAILYRYEKVLDEGQPCEQTGFRKEFSTTDHIHTVSKLIEVSREYKMPLFLTFVDLKKASKPV</sequence>
<protein>
    <recommendedName>
        <fullName evidence="3">Reverse transcriptase domain-containing protein</fullName>
    </recommendedName>
</protein>
<evidence type="ECO:0000313" key="1">
    <source>
        <dbReference type="EMBL" id="KAK6734659.1"/>
    </source>
</evidence>
<proteinExistence type="predicted"/>
<dbReference type="EMBL" id="JAVFWL010000002">
    <property type="protein sequence ID" value="KAK6734659.1"/>
    <property type="molecule type" value="Genomic_DNA"/>
</dbReference>
<keyword evidence="2" id="KW-1185">Reference proteome</keyword>
<accession>A0ABR1C820</accession>
<reference evidence="1 2" key="1">
    <citation type="submission" date="2023-08" db="EMBL/GenBank/DDBJ databases">
        <title>A Necator americanus chromosomal reference genome.</title>
        <authorList>
            <person name="Ilik V."/>
            <person name="Petrzelkova K.J."/>
            <person name="Pardy F."/>
            <person name="Fuh T."/>
            <person name="Niatou-Singa F.S."/>
            <person name="Gouil Q."/>
            <person name="Baker L."/>
            <person name="Ritchie M.E."/>
            <person name="Jex A.R."/>
            <person name="Gazzola D."/>
            <person name="Li H."/>
            <person name="Toshio Fujiwara R."/>
            <person name="Zhan B."/>
            <person name="Aroian R.V."/>
            <person name="Pafco B."/>
            <person name="Schwarz E.M."/>
        </authorList>
    </citation>
    <scope>NUCLEOTIDE SEQUENCE [LARGE SCALE GENOMIC DNA]</scope>
    <source>
        <strain evidence="1 2">Aroian</strain>
        <tissue evidence="1">Whole animal</tissue>
    </source>
</reference>
<comment type="caution">
    <text evidence="1">The sequence shown here is derived from an EMBL/GenBank/DDBJ whole genome shotgun (WGS) entry which is preliminary data.</text>
</comment>